<accession>A0ABQ5Z4A6</accession>
<keyword evidence="7" id="KW-1185">Reference proteome</keyword>
<comment type="caution">
    <text evidence="6">The sequence shown here is derived from an EMBL/GenBank/DDBJ whole genome shotgun (WGS) entry which is preliminary data.</text>
</comment>
<protein>
    <submittedName>
        <fullName evidence="6">LysR family transcriptional regulator</fullName>
    </submittedName>
</protein>
<evidence type="ECO:0000259" key="5">
    <source>
        <dbReference type="PROSITE" id="PS50931"/>
    </source>
</evidence>
<keyword evidence="2" id="KW-0805">Transcription regulation</keyword>
<organism evidence="6 7">
    <name type="scientific">Sphingomonas astaxanthinifaciens DSM 22298</name>
    <dbReference type="NCBI Taxonomy" id="1123267"/>
    <lineage>
        <taxon>Bacteria</taxon>
        <taxon>Pseudomonadati</taxon>
        <taxon>Pseudomonadota</taxon>
        <taxon>Alphaproteobacteria</taxon>
        <taxon>Sphingomonadales</taxon>
        <taxon>Sphingomonadaceae</taxon>
        <taxon>Sphingomonas</taxon>
    </lineage>
</organism>
<evidence type="ECO:0000313" key="7">
    <source>
        <dbReference type="Proteomes" id="UP001156703"/>
    </source>
</evidence>
<dbReference type="PROSITE" id="PS50931">
    <property type="entry name" value="HTH_LYSR"/>
    <property type="match status" value="1"/>
</dbReference>
<reference evidence="7" key="1">
    <citation type="journal article" date="2019" name="Int. J. Syst. Evol. Microbiol.">
        <title>The Global Catalogue of Microorganisms (GCM) 10K type strain sequencing project: providing services to taxonomists for standard genome sequencing and annotation.</title>
        <authorList>
            <consortium name="The Broad Institute Genomics Platform"/>
            <consortium name="The Broad Institute Genome Sequencing Center for Infectious Disease"/>
            <person name="Wu L."/>
            <person name="Ma J."/>
        </authorList>
    </citation>
    <scope>NUCLEOTIDE SEQUENCE [LARGE SCALE GENOMIC DNA]</scope>
    <source>
        <strain evidence="7">NBRC 102146</strain>
    </source>
</reference>
<keyword evidence="3" id="KW-0238">DNA-binding</keyword>
<dbReference type="InterPro" id="IPR036388">
    <property type="entry name" value="WH-like_DNA-bd_sf"/>
</dbReference>
<dbReference type="PANTHER" id="PTHR30537:SF3">
    <property type="entry name" value="TRANSCRIPTIONAL REGULATORY PROTEIN"/>
    <property type="match status" value="1"/>
</dbReference>
<dbReference type="SUPFAM" id="SSF53850">
    <property type="entry name" value="Periplasmic binding protein-like II"/>
    <property type="match status" value="1"/>
</dbReference>
<evidence type="ECO:0000256" key="4">
    <source>
        <dbReference type="ARBA" id="ARBA00023163"/>
    </source>
</evidence>
<dbReference type="PANTHER" id="PTHR30537">
    <property type="entry name" value="HTH-TYPE TRANSCRIPTIONAL REGULATOR"/>
    <property type="match status" value="1"/>
</dbReference>
<name>A0ABQ5Z4A6_9SPHN</name>
<evidence type="ECO:0000256" key="2">
    <source>
        <dbReference type="ARBA" id="ARBA00023015"/>
    </source>
</evidence>
<dbReference type="Gene3D" id="1.10.10.10">
    <property type="entry name" value="Winged helix-like DNA-binding domain superfamily/Winged helix DNA-binding domain"/>
    <property type="match status" value="1"/>
</dbReference>
<comment type="similarity">
    <text evidence="1">Belongs to the LysR transcriptional regulatory family.</text>
</comment>
<dbReference type="InterPro" id="IPR058163">
    <property type="entry name" value="LysR-type_TF_proteobact-type"/>
</dbReference>
<sequence length="313" mass="34598">MTRDPEWSDWRVFLAVARHGSTLAAARVLHVSQSTAARRVTALEEALGVKLFERRALGYRLTEAGHDLMATAEEVEKAALAAEARARAHGRSVGGTVRITTEQVFAVSLVAPWLRDLHELHPEIGIELDSAKELRDLGAGEADVALRSTGKPQPEGVVGRALLRDDWTLYCSRDYAATHGVPASREDLLRHNIVGGGGGGLWRVYLAWLEELGLSQQVSIRYDSINGLMSAVKSAIGIAILPCVIADADPDLIRCLPPRTDHRRQLWLLTHERVRRTPAVRIVVDYLYERLSAHVRAVERRREELGLAERVAA</sequence>
<dbReference type="Pfam" id="PF00126">
    <property type="entry name" value="HTH_1"/>
    <property type="match status" value="1"/>
</dbReference>
<evidence type="ECO:0000256" key="3">
    <source>
        <dbReference type="ARBA" id="ARBA00023125"/>
    </source>
</evidence>
<dbReference type="InterPro" id="IPR000847">
    <property type="entry name" value="LysR_HTH_N"/>
</dbReference>
<dbReference type="Gene3D" id="3.40.190.290">
    <property type="match status" value="1"/>
</dbReference>
<proteinExistence type="inferred from homology"/>
<dbReference type="Pfam" id="PF03466">
    <property type="entry name" value="LysR_substrate"/>
    <property type="match status" value="1"/>
</dbReference>
<dbReference type="SUPFAM" id="SSF46785">
    <property type="entry name" value="Winged helix' DNA-binding domain"/>
    <property type="match status" value="1"/>
</dbReference>
<dbReference type="Proteomes" id="UP001156703">
    <property type="component" value="Unassembled WGS sequence"/>
</dbReference>
<evidence type="ECO:0000256" key="1">
    <source>
        <dbReference type="ARBA" id="ARBA00009437"/>
    </source>
</evidence>
<feature type="domain" description="HTH lysR-type" evidence="5">
    <location>
        <begin position="5"/>
        <end position="62"/>
    </location>
</feature>
<keyword evidence="4" id="KW-0804">Transcription</keyword>
<evidence type="ECO:0000313" key="6">
    <source>
        <dbReference type="EMBL" id="GLR47624.1"/>
    </source>
</evidence>
<dbReference type="EMBL" id="BSOO01000011">
    <property type="protein sequence ID" value="GLR47624.1"/>
    <property type="molecule type" value="Genomic_DNA"/>
</dbReference>
<dbReference type="PRINTS" id="PR00039">
    <property type="entry name" value="HTHLYSR"/>
</dbReference>
<dbReference type="RefSeq" id="WP_084184499.1">
    <property type="nucleotide sequence ID" value="NZ_BSOO01000011.1"/>
</dbReference>
<dbReference type="InterPro" id="IPR036390">
    <property type="entry name" value="WH_DNA-bd_sf"/>
</dbReference>
<gene>
    <name evidence="6" type="ORF">GCM10007925_13370</name>
</gene>
<dbReference type="InterPro" id="IPR005119">
    <property type="entry name" value="LysR_subst-bd"/>
</dbReference>